<evidence type="ECO:0008006" key="14">
    <source>
        <dbReference type="Google" id="ProtNLM"/>
    </source>
</evidence>
<feature type="transmembrane region" description="Helical" evidence="11">
    <location>
        <begin position="135"/>
        <end position="155"/>
    </location>
</feature>
<feature type="compositionally biased region" description="Polar residues" evidence="10">
    <location>
        <begin position="199"/>
        <end position="215"/>
    </location>
</feature>
<organism evidence="12 13">
    <name type="scientific">Knipowitschia caucasica</name>
    <name type="common">Caucasian dwarf goby</name>
    <name type="synonym">Pomatoschistus caucasicus</name>
    <dbReference type="NCBI Taxonomy" id="637954"/>
    <lineage>
        <taxon>Eukaryota</taxon>
        <taxon>Metazoa</taxon>
        <taxon>Chordata</taxon>
        <taxon>Craniata</taxon>
        <taxon>Vertebrata</taxon>
        <taxon>Euteleostomi</taxon>
        <taxon>Actinopterygii</taxon>
        <taxon>Neopterygii</taxon>
        <taxon>Teleostei</taxon>
        <taxon>Neoteleostei</taxon>
        <taxon>Acanthomorphata</taxon>
        <taxon>Gobiaria</taxon>
        <taxon>Gobiiformes</taxon>
        <taxon>Gobioidei</taxon>
        <taxon>Gobiidae</taxon>
        <taxon>Gobiinae</taxon>
        <taxon>Knipowitschia</taxon>
    </lineage>
</organism>
<comment type="similarity">
    <text evidence="3">Belongs to the claudin family.</text>
</comment>
<dbReference type="GO" id="GO:0005886">
    <property type="term" value="C:plasma membrane"/>
    <property type="evidence" value="ECO:0007669"/>
    <property type="project" value="UniProtKB-SubCell"/>
</dbReference>
<evidence type="ECO:0000256" key="2">
    <source>
        <dbReference type="ARBA" id="ARBA00004651"/>
    </source>
</evidence>
<keyword evidence="13" id="KW-1185">Reference proteome</keyword>
<feature type="transmembrane region" description="Helical" evidence="11">
    <location>
        <begin position="54"/>
        <end position="72"/>
    </location>
</feature>
<dbReference type="Gene3D" id="1.20.140.150">
    <property type="match status" value="1"/>
</dbReference>
<feature type="compositionally biased region" description="Basic and acidic residues" evidence="10">
    <location>
        <begin position="220"/>
        <end position="230"/>
    </location>
</feature>
<keyword evidence="6 11" id="KW-0812">Transmembrane</keyword>
<keyword evidence="8 11" id="KW-1133">Transmembrane helix</keyword>
<dbReference type="InterPro" id="IPR004031">
    <property type="entry name" value="PMP22/EMP/MP20/Claudin"/>
</dbReference>
<gene>
    <name evidence="12" type="ORF">KC01_LOCUS5011</name>
</gene>
<dbReference type="Proteomes" id="UP001497482">
    <property type="component" value="Chromosome 11"/>
</dbReference>
<dbReference type="PRINTS" id="PR01077">
    <property type="entry name" value="CLAUDIN"/>
</dbReference>
<dbReference type="GO" id="GO:0005198">
    <property type="term" value="F:structural molecule activity"/>
    <property type="evidence" value="ECO:0007669"/>
    <property type="project" value="InterPro"/>
</dbReference>
<evidence type="ECO:0000256" key="11">
    <source>
        <dbReference type="SAM" id="Phobius"/>
    </source>
</evidence>
<sequence>MWRVTAFIGSTIITSQTIWEGIWMTCIVESTGHIQCKPYDSMLALTSDLMASRALMVLAVVTGAAGLVLAFVGGKCTRFLDNEGPEAKRKVAIAAGAVLVATGVFTFIPALWAAGEVVRQFYSVAIDAQKRELGACLYIGWGSAILLILGGGLFITSACKPQAHDTDKNPSLRYLVVRSSNGSHPRLPSVQSHPVGAMSRSQSYEQPTNRSNFSHTRPAMADETRLESDRSWTPSSKIEMKRPGSAKSEFSEASTTKSQLKRAELDEVEDLAQTNNEDALMNPAKTYL</sequence>
<keyword evidence="7" id="KW-0965">Cell junction</keyword>
<evidence type="ECO:0000256" key="1">
    <source>
        <dbReference type="ARBA" id="ARBA00004435"/>
    </source>
</evidence>
<evidence type="ECO:0000256" key="10">
    <source>
        <dbReference type="SAM" id="MobiDB-lite"/>
    </source>
</evidence>
<comment type="subcellular location">
    <subcellularLocation>
        <location evidence="1">Cell junction</location>
        <location evidence="1">Tight junction</location>
    </subcellularLocation>
    <subcellularLocation>
        <location evidence="2">Cell membrane</location>
        <topology evidence="2">Multi-pass membrane protein</topology>
    </subcellularLocation>
</comment>
<keyword evidence="5" id="KW-1003">Cell membrane</keyword>
<evidence type="ECO:0000256" key="9">
    <source>
        <dbReference type="ARBA" id="ARBA00023136"/>
    </source>
</evidence>
<dbReference type="Pfam" id="PF00822">
    <property type="entry name" value="PMP22_Claudin"/>
    <property type="match status" value="1"/>
</dbReference>
<evidence type="ECO:0000256" key="7">
    <source>
        <dbReference type="ARBA" id="ARBA00022949"/>
    </source>
</evidence>
<evidence type="ECO:0000256" key="8">
    <source>
        <dbReference type="ARBA" id="ARBA00022989"/>
    </source>
</evidence>
<evidence type="ECO:0000313" key="12">
    <source>
        <dbReference type="EMBL" id="CAL1573048.1"/>
    </source>
</evidence>
<feature type="region of interest" description="Disordered" evidence="10">
    <location>
        <begin position="182"/>
        <end position="288"/>
    </location>
</feature>
<evidence type="ECO:0000256" key="5">
    <source>
        <dbReference type="ARBA" id="ARBA00022475"/>
    </source>
</evidence>
<dbReference type="EMBL" id="OZ035833">
    <property type="protein sequence ID" value="CAL1573048.1"/>
    <property type="molecule type" value="Genomic_DNA"/>
</dbReference>
<reference evidence="12 13" key="1">
    <citation type="submission" date="2024-04" db="EMBL/GenBank/DDBJ databases">
        <authorList>
            <person name="Waldvogel A.-M."/>
            <person name="Schoenle A."/>
        </authorList>
    </citation>
    <scope>NUCLEOTIDE SEQUENCE [LARGE SCALE GENOMIC DNA]</scope>
</reference>
<dbReference type="GO" id="GO:0005923">
    <property type="term" value="C:bicellular tight junction"/>
    <property type="evidence" value="ECO:0007669"/>
    <property type="project" value="UniProtKB-SubCell"/>
</dbReference>
<feature type="transmembrane region" description="Helical" evidence="11">
    <location>
        <begin position="92"/>
        <end position="114"/>
    </location>
</feature>
<keyword evidence="9 11" id="KW-0472">Membrane</keyword>
<evidence type="ECO:0000313" key="13">
    <source>
        <dbReference type="Proteomes" id="UP001497482"/>
    </source>
</evidence>
<keyword evidence="4" id="KW-0796">Tight junction</keyword>
<name>A0AAV2J880_KNICA</name>
<dbReference type="AlphaFoldDB" id="A0AAV2J880"/>
<evidence type="ECO:0000256" key="3">
    <source>
        <dbReference type="ARBA" id="ARBA00008295"/>
    </source>
</evidence>
<dbReference type="PANTHER" id="PTHR12002">
    <property type="entry name" value="CLAUDIN"/>
    <property type="match status" value="1"/>
</dbReference>
<evidence type="ECO:0000256" key="4">
    <source>
        <dbReference type="ARBA" id="ARBA00022427"/>
    </source>
</evidence>
<proteinExistence type="inferred from homology"/>
<evidence type="ECO:0000256" key="6">
    <source>
        <dbReference type="ARBA" id="ARBA00022692"/>
    </source>
</evidence>
<dbReference type="InterPro" id="IPR006187">
    <property type="entry name" value="Claudin"/>
</dbReference>
<protein>
    <recommendedName>
        <fullName evidence="14">Claudin-4</fullName>
    </recommendedName>
</protein>
<accession>A0AAV2J880</accession>